<dbReference type="Pfam" id="PF17736">
    <property type="entry name" value="Ig_C17orf99"/>
    <property type="match status" value="1"/>
</dbReference>
<dbReference type="GO" id="GO:0007166">
    <property type="term" value="P:cell surface receptor signaling pathway"/>
    <property type="evidence" value="ECO:0007669"/>
    <property type="project" value="TreeGrafter"/>
</dbReference>
<dbReference type="GO" id="GO:0006955">
    <property type="term" value="P:immune response"/>
    <property type="evidence" value="ECO:0007669"/>
    <property type="project" value="TreeGrafter"/>
</dbReference>
<dbReference type="CDD" id="cd00096">
    <property type="entry name" value="Ig"/>
    <property type="match status" value="1"/>
</dbReference>
<dbReference type="Pfam" id="PF13927">
    <property type="entry name" value="Ig_3"/>
    <property type="match status" value="1"/>
</dbReference>
<accession>A0AAX7V276</accession>
<protein>
    <recommendedName>
        <fullName evidence="7">Ig-like domain-containing protein</fullName>
    </recommendedName>
</protein>
<dbReference type="InterPro" id="IPR050488">
    <property type="entry name" value="Ig_Fc_receptor"/>
</dbReference>
<dbReference type="InterPro" id="IPR007110">
    <property type="entry name" value="Ig-like_dom"/>
</dbReference>
<dbReference type="SMART" id="SM00409">
    <property type="entry name" value="IG"/>
    <property type="match status" value="2"/>
</dbReference>
<keyword evidence="5" id="KW-1133">Transmembrane helix</keyword>
<dbReference type="PROSITE" id="PS50835">
    <property type="entry name" value="IG_LIKE"/>
    <property type="match status" value="2"/>
</dbReference>
<name>A0AAX7V276_ASTCA</name>
<dbReference type="PANTHER" id="PTHR11481">
    <property type="entry name" value="IMMUNOGLOBULIN FC RECEPTOR"/>
    <property type="match status" value="1"/>
</dbReference>
<reference evidence="8" key="1">
    <citation type="submission" date="2018-05" db="EMBL/GenBank/DDBJ databases">
        <authorList>
            <person name="Datahose"/>
        </authorList>
    </citation>
    <scope>NUCLEOTIDE SEQUENCE</scope>
</reference>
<keyword evidence="2" id="KW-1015">Disulfide bond</keyword>
<dbReference type="InterPro" id="IPR003598">
    <property type="entry name" value="Ig_sub2"/>
</dbReference>
<evidence type="ECO:0000259" key="7">
    <source>
        <dbReference type="PROSITE" id="PS50835"/>
    </source>
</evidence>
<dbReference type="GO" id="GO:0004888">
    <property type="term" value="F:transmembrane signaling receptor activity"/>
    <property type="evidence" value="ECO:0007669"/>
    <property type="project" value="TreeGrafter"/>
</dbReference>
<dbReference type="RefSeq" id="XP_026025919.1">
    <property type="nucleotide sequence ID" value="XM_026170134.1"/>
</dbReference>
<reference evidence="8" key="3">
    <citation type="submission" date="2025-09" db="UniProtKB">
        <authorList>
            <consortium name="Ensembl"/>
        </authorList>
    </citation>
    <scope>IDENTIFICATION</scope>
</reference>
<dbReference type="InterPro" id="IPR036179">
    <property type="entry name" value="Ig-like_dom_sf"/>
</dbReference>
<feature type="domain" description="Ig-like" evidence="7">
    <location>
        <begin position="311"/>
        <end position="402"/>
    </location>
</feature>
<dbReference type="AlphaFoldDB" id="A0AAX7V276"/>
<feature type="region of interest" description="Disordered" evidence="4">
    <location>
        <begin position="488"/>
        <end position="515"/>
    </location>
</feature>
<keyword evidence="1 6" id="KW-0732">Signal</keyword>
<keyword evidence="5" id="KW-0812">Transmembrane</keyword>
<sequence length="515" mass="58984">MLASFFVVILGLCCCFKESSQFFLGHPQLYGPNEALVKTYVEFQCEVPNHPINHEILLQIFKEDDPNKALGEYTSLEGEAANIPMVIKKRYDGYLKCVASVQNRSISHINSTSSNLHYLKVIEPVKGAQIINSGPDDFFEGETLQLICQLSAGNYISYKWLHSDQLVSPSSLRRIYDNQLTIYRTNPQDSGSYKCVATNVFNKTVFTSNSSEIEITVKEFVSTPDISFTVLKEEPQNYFAMVVCNSTRGDLPITYSLYRGKEQVFNMTVEKRHSIFKLPLVMDRHLGFFRCHASNGEQTTYSQWLPLHVVPVSGPVTMHYDYDTGENYAVTGLRFYCKAEKGSHPHYQWFHDKTLLQDRGTYYYVVDQMPQRSILLLSVGRESAGTYYCEVSDSFDNSTAISSKRRYLDKEVLNRIPDFVVGVVFGSFAFLIFLMSACCWIGVIFRKRQYGEKSLWSLEMQRSKAVYEDELDFSVHSDDSDLLKAAREDEFDQASESSEDEWPQIQKKTLKDEPV</sequence>
<dbReference type="SMART" id="SM00408">
    <property type="entry name" value="IGc2"/>
    <property type="match status" value="2"/>
</dbReference>
<evidence type="ECO:0000313" key="9">
    <source>
        <dbReference type="Proteomes" id="UP000265100"/>
    </source>
</evidence>
<evidence type="ECO:0000313" key="8">
    <source>
        <dbReference type="Ensembl" id="ENSACLP00000075675.1"/>
    </source>
</evidence>
<dbReference type="InterPro" id="IPR040878">
    <property type="entry name" value="IL-40-like_Ig"/>
</dbReference>
<proteinExistence type="predicted"/>
<feature type="transmembrane region" description="Helical" evidence="5">
    <location>
        <begin position="419"/>
        <end position="445"/>
    </location>
</feature>
<dbReference type="Ensembl" id="ENSACLT00000054379.1">
    <property type="protein sequence ID" value="ENSACLP00000075675.1"/>
    <property type="gene ID" value="ENSACLG00000034737.1"/>
</dbReference>
<dbReference type="GO" id="GO:0009897">
    <property type="term" value="C:external side of plasma membrane"/>
    <property type="evidence" value="ECO:0007669"/>
    <property type="project" value="TreeGrafter"/>
</dbReference>
<dbReference type="GeneID" id="113023777"/>
<evidence type="ECO:0000256" key="3">
    <source>
        <dbReference type="ARBA" id="ARBA00023180"/>
    </source>
</evidence>
<keyword evidence="3" id="KW-0325">Glycoprotein</keyword>
<evidence type="ECO:0000256" key="6">
    <source>
        <dbReference type="SAM" id="SignalP"/>
    </source>
</evidence>
<keyword evidence="9" id="KW-1185">Reference proteome</keyword>
<reference evidence="8" key="2">
    <citation type="submission" date="2025-08" db="UniProtKB">
        <authorList>
            <consortium name="Ensembl"/>
        </authorList>
    </citation>
    <scope>IDENTIFICATION</scope>
</reference>
<feature type="compositionally biased region" description="Acidic residues" evidence="4">
    <location>
        <begin position="489"/>
        <end position="502"/>
    </location>
</feature>
<evidence type="ECO:0000256" key="4">
    <source>
        <dbReference type="SAM" id="MobiDB-lite"/>
    </source>
</evidence>
<dbReference type="InterPro" id="IPR013783">
    <property type="entry name" value="Ig-like_fold"/>
</dbReference>
<evidence type="ECO:0000256" key="2">
    <source>
        <dbReference type="ARBA" id="ARBA00023157"/>
    </source>
</evidence>
<dbReference type="Proteomes" id="UP000265100">
    <property type="component" value="Chromosome 6"/>
</dbReference>
<dbReference type="SUPFAM" id="SSF48726">
    <property type="entry name" value="Immunoglobulin"/>
    <property type="match status" value="2"/>
</dbReference>
<dbReference type="GeneTree" id="ENSGT00530000069282"/>
<dbReference type="InterPro" id="IPR003599">
    <property type="entry name" value="Ig_sub"/>
</dbReference>
<evidence type="ECO:0000256" key="1">
    <source>
        <dbReference type="ARBA" id="ARBA00022729"/>
    </source>
</evidence>
<feature type="domain" description="Ig-like" evidence="7">
    <location>
        <begin position="124"/>
        <end position="216"/>
    </location>
</feature>
<evidence type="ECO:0000256" key="5">
    <source>
        <dbReference type="SAM" id="Phobius"/>
    </source>
</evidence>
<feature type="chain" id="PRO_5044255332" description="Ig-like domain-containing protein" evidence="6">
    <location>
        <begin position="22"/>
        <end position="515"/>
    </location>
</feature>
<dbReference type="Gene3D" id="2.60.40.10">
    <property type="entry name" value="Immunoglobulins"/>
    <property type="match status" value="2"/>
</dbReference>
<dbReference type="PANTHER" id="PTHR11481:SF60">
    <property type="entry name" value="IG-LIKE DOMAIN-CONTAINING PROTEIN"/>
    <property type="match status" value="1"/>
</dbReference>
<keyword evidence="5" id="KW-0472">Membrane</keyword>
<organism evidence="8 9">
    <name type="scientific">Astatotilapia calliptera</name>
    <name type="common">Eastern happy</name>
    <name type="synonym">Chromis callipterus</name>
    <dbReference type="NCBI Taxonomy" id="8154"/>
    <lineage>
        <taxon>Eukaryota</taxon>
        <taxon>Metazoa</taxon>
        <taxon>Chordata</taxon>
        <taxon>Craniata</taxon>
        <taxon>Vertebrata</taxon>
        <taxon>Euteleostomi</taxon>
        <taxon>Actinopterygii</taxon>
        <taxon>Neopterygii</taxon>
        <taxon>Teleostei</taxon>
        <taxon>Neoteleostei</taxon>
        <taxon>Acanthomorphata</taxon>
        <taxon>Ovalentaria</taxon>
        <taxon>Cichlomorphae</taxon>
        <taxon>Cichliformes</taxon>
        <taxon>Cichlidae</taxon>
        <taxon>African cichlids</taxon>
        <taxon>Pseudocrenilabrinae</taxon>
        <taxon>Haplochromini</taxon>
        <taxon>Astatotilapia</taxon>
    </lineage>
</organism>
<feature type="signal peptide" evidence="6">
    <location>
        <begin position="1"/>
        <end position="21"/>
    </location>
</feature>